<dbReference type="STRING" id="39060.SAMN05660706_10962"/>
<evidence type="ECO:0000313" key="7">
    <source>
        <dbReference type="EMBL" id="SFR03610.1"/>
    </source>
</evidence>
<keyword evidence="4" id="KW-0479">Metal-binding</keyword>
<evidence type="ECO:0000256" key="4">
    <source>
        <dbReference type="ARBA" id="ARBA00022723"/>
    </source>
</evidence>
<gene>
    <name evidence="7" type="ORF">SAMN05660706_10962</name>
</gene>
<dbReference type="RefSeq" id="WP_092482762.1">
    <property type="nucleotide sequence ID" value="NZ_FOYM01000009.1"/>
</dbReference>
<dbReference type="PROSITE" id="PS00801">
    <property type="entry name" value="TRANSKETOLASE_1"/>
    <property type="match status" value="1"/>
</dbReference>
<dbReference type="GO" id="GO:0046872">
    <property type="term" value="F:metal ion binding"/>
    <property type="evidence" value="ECO:0007669"/>
    <property type="project" value="UniProtKB-KW"/>
</dbReference>
<proteinExistence type="inferred from homology"/>
<protein>
    <submittedName>
        <fullName evidence="7">Transketolase</fullName>
    </submittedName>
</protein>
<keyword evidence="5" id="KW-0786">Thiamine pyrophosphate</keyword>
<dbReference type="Gene3D" id="3.40.50.970">
    <property type="match status" value="1"/>
</dbReference>
<dbReference type="EMBL" id="FOYM01000009">
    <property type="protein sequence ID" value="SFR03610.1"/>
    <property type="molecule type" value="Genomic_DNA"/>
</dbReference>
<comment type="cofactor">
    <cofactor evidence="1">
        <name>thiamine diphosphate</name>
        <dbReference type="ChEBI" id="CHEBI:58937"/>
    </cofactor>
</comment>
<sequence>MTGTAEKIKSLQDKARQIRRHIVSMVGAAGSGHPGGSLSAADIVTALYFDVMRIDPQRPDWPERDRFVLSKGHAAPVLYAALAERGYFPVEQLQTLRKLGSPLQGHPDMRKVPGVEMSTGSLGQGLSAAGGMALAGKLDGRDYRVFALLGDGEIQEGQIWEAAMAAAHYKLDNLTAILDHNGLQIDGPVGEVMSPEPVAEKWRAFGWDVQEIDGHDMEQVLGAVTRAGEVRGKPSIVIANTVKGKGVSFMENEVGWHGSAPKPEQVEQALAEL</sequence>
<keyword evidence="8" id="KW-1185">Reference proteome</keyword>
<evidence type="ECO:0000256" key="5">
    <source>
        <dbReference type="ARBA" id="ARBA00023052"/>
    </source>
</evidence>
<dbReference type="InterPro" id="IPR005474">
    <property type="entry name" value="Transketolase_N"/>
</dbReference>
<dbReference type="GO" id="GO:0016740">
    <property type="term" value="F:transferase activity"/>
    <property type="evidence" value="ECO:0007669"/>
    <property type="project" value="UniProtKB-KW"/>
</dbReference>
<dbReference type="Proteomes" id="UP000199584">
    <property type="component" value="Unassembled WGS sequence"/>
</dbReference>
<evidence type="ECO:0000259" key="6">
    <source>
        <dbReference type="Pfam" id="PF00456"/>
    </source>
</evidence>
<evidence type="ECO:0000256" key="3">
    <source>
        <dbReference type="ARBA" id="ARBA00022679"/>
    </source>
</evidence>
<name>A0A1I6DDR0_9FIRM</name>
<evidence type="ECO:0000313" key="8">
    <source>
        <dbReference type="Proteomes" id="UP000199584"/>
    </source>
</evidence>
<accession>A0A1I6DDR0</accession>
<dbReference type="CDD" id="cd02012">
    <property type="entry name" value="TPP_TK"/>
    <property type="match status" value="1"/>
</dbReference>
<keyword evidence="3" id="KW-0808">Transferase</keyword>
<comment type="similarity">
    <text evidence="2">Belongs to the transketolase family.</text>
</comment>
<dbReference type="InterPro" id="IPR029061">
    <property type="entry name" value="THDP-binding"/>
</dbReference>
<dbReference type="SUPFAM" id="SSF52518">
    <property type="entry name" value="Thiamin diphosphate-binding fold (THDP-binding)"/>
    <property type="match status" value="1"/>
</dbReference>
<dbReference type="Pfam" id="PF00456">
    <property type="entry name" value="Transketolase_N"/>
    <property type="match status" value="1"/>
</dbReference>
<feature type="domain" description="Transketolase N-terminal" evidence="6">
    <location>
        <begin position="14"/>
        <end position="269"/>
    </location>
</feature>
<organism evidence="7 8">
    <name type="scientific">Desulfoscipio geothermicus DSM 3669</name>
    <dbReference type="NCBI Taxonomy" id="1121426"/>
    <lineage>
        <taxon>Bacteria</taxon>
        <taxon>Bacillati</taxon>
        <taxon>Bacillota</taxon>
        <taxon>Clostridia</taxon>
        <taxon>Eubacteriales</taxon>
        <taxon>Desulfallaceae</taxon>
        <taxon>Desulfoscipio</taxon>
    </lineage>
</organism>
<dbReference type="AlphaFoldDB" id="A0A1I6DDR0"/>
<dbReference type="PANTHER" id="PTHR47514">
    <property type="entry name" value="TRANSKETOLASE N-TERMINAL SECTION-RELATED"/>
    <property type="match status" value="1"/>
</dbReference>
<dbReference type="InterPro" id="IPR049557">
    <property type="entry name" value="Transketolase_CS"/>
</dbReference>
<evidence type="ECO:0000256" key="2">
    <source>
        <dbReference type="ARBA" id="ARBA00007131"/>
    </source>
</evidence>
<evidence type="ECO:0000256" key="1">
    <source>
        <dbReference type="ARBA" id="ARBA00001964"/>
    </source>
</evidence>
<dbReference type="OrthoDB" id="8732661at2"/>
<dbReference type="PANTHER" id="PTHR47514:SF1">
    <property type="entry name" value="TRANSKETOLASE N-TERMINAL SECTION-RELATED"/>
    <property type="match status" value="1"/>
</dbReference>
<reference evidence="8" key="1">
    <citation type="submission" date="2016-10" db="EMBL/GenBank/DDBJ databases">
        <authorList>
            <person name="Varghese N."/>
            <person name="Submissions S."/>
        </authorList>
    </citation>
    <scope>NUCLEOTIDE SEQUENCE [LARGE SCALE GENOMIC DNA]</scope>
    <source>
        <strain evidence="8">DSM 3669</strain>
    </source>
</reference>